<dbReference type="Proteomes" id="UP000014937">
    <property type="component" value="Unassembled WGS sequence"/>
</dbReference>
<dbReference type="EMBL" id="CBGL010000004">
    <property type="protein sequence ID" value="CDD09403.1"/>
    <property type="molecule type" value="Genomic_DNA"/>
</dbReference>
<dbReference type="GO" id="GO:0051536">
    <property type="term" value="F:iron-sulfur cluster binding"/>
    <property type="evidence" value="ECO:0007669"/>
    <property type="project" value="InterPro"/>
</dbReference>
<dbReference type="GO" id="GO:0016639">
    <property type="term" value="F:oxidoreductase activity, acting on the CH-NH2 group of donors, NAD or NADP as acceptor"/>
    <property type="evidence" value="ECO:0007669"/>
    <property type="project" value="InterPro"/>
</dbReference>
<dbReference type="Pfam" id="PF14691">
    <property type="entry name" value="Fer4_20"/>
    <property type="match status" value="1"/>
</dbReference>
<evidence type="ECO:0000259" key="5">
    <source>
        <dbReference type="Pfam" id="PF07992"/>
    </source>
</evidence>
<dbReference type="InterPro" id="IPR051394">
    <property type="entry name" value="Glutamate_Synthase"/>
</dbReference>
<dbReference type="HOGENOM" id="CLU_000422_3_1_9"/>
<dbReference type="Gene3D" id="3.50.50.60">
    <property type="entry name" value="FAD/NAD(P)-binding domain"/>
    <property type="match status" value="2"/>
</dbReference>
<sequence length="489" mass="53566">MGKPTGFMDYKRAELALRAPKERIKDWQEIKTSSLPHKEALRCQAVRCMDCGVPFCHSGVMINRMVSGCPLHNLMPEFNDLVYHGMDDYAYARLNKTNNFPEFTSHVCPAPCEGASNAGLVNNPVTIRNIEQYVIENAFEHGLVKPNKPAKRSGKKVAVIGSGPAGLACADELNKAGHSVTVYERADRAGGLLMYGVPNMKLDKKLVERRVKLLEDAGVNFVLNSEIGVKLASSTLLEEYDAVVLCTGATVPRDLPVAGRELEGIYFAKDYLESVTKSLLNSNLEDGLAIDAKDKDVVIIGGGDTGNDCMATVIRQGCRSVRQLEINPCLPHSRTADNPWPQFPRIFKTDYGQEEAIHKFKQDPREFCITTKEFLGEDGKVSGLRLCQNEWKQINGRMVPADIPGTEHIVPAQLVLLAMGFVGSEERLFEEFKLAKAPNGSIAADDSSYATSVPGVFAAGDARRGQSLVVWAIAEGRGAAHAVDKFLRK</sequence>
<dbReference type="InterPro" id="IPR006005">
    <property type="entry name" value="Glut_synth_ssu1"/>
</dbReference>
<feature type="domain" description="Dihydroprymidine dehydrogenase" evidence="6">
    <location>
        <begin position="24"/>
        <end position="142"/>
    </location>
</feature>
<keyword evidence="2" id="KW-0560">Oxidoreductase</keyword>
<evidence type="ECO:0000256" key="1">
    <source>
        <dbReference type="ARBA" id="ARBA00022605"/>
    </source>
</evidence>
<keyword evidence="1" id="KW-0028">Amino-acid biosynthesis</keyword>
<dbReference type="SUPFAM" id="SSF46548">
    <property type="entry name" value="alpha-helical ferredoxin"/>
    <property type="match status" value="1"/>
</dbReference>
<dbReference type="RefSeq" id="WP_021720497.1">
    <property type="nucleotide sequence ID" value="NZ_FR892804.1"/>
</dbReference>
<organism evidence="7 8">
    <name type="scientific">Phascolarctobacterium succinatutens CAG:287</name>
    <dbReference type="NCBI Taxonomy" id="1263101"/>
    <lineage>
        <taxon>Bacteria</taxon>
        <taxon>Bacillati</taxon>
        <taxon>Bacillota</taxon>
        <taxon>Negativicutes</taxon>
        <taxon>Acidaminococcales</taxon>
        <taxon>Acidaminococcaceae</taxon>
        <taxon>Phascolarctobacterium</taxon>
    </lineage>
</organism>
<dbReference type="PANTHER" id="PTHR43100:SF1">
    <property type="entry name" value="GLUTAMATE SYNTHASE [NADPH] SMALL CHAIN"/>
    <property type="match status" value="1"/>
</dbReference>
<reference evidence="7" key="1">
    <citation type="submission" date="2012-11" db="EMBL/GenBank/DDBJ databases">
        <title>Dependencies among metagenomic species, viruses, plasmids and units of genetic variation.</title>
        <authorList>
            <person name="Nielsen H.B."/>
            <person name="Almeida M."/>
            <person name="Juncker A.S."/>
            <person name="Rasmussen S."/>
            <person name="Li J."/>
            <person name="Sunagawa S."/>
            <person name="Plichta D."/>
            <person name="Gautier L."/>
            <person name="Le Chatelier E."/>
            <person name="Peletier E."/>
            <person name="Bonde I."/>
            <person name="Nielsen T."/>
            <person name="Manichanh C."/>
            <person name="Arumugam M."/>
            <person name="Batto J."/>
            <person name="Santos M.B.Q.D."/>
            <person name="Blom N."/>
            <person name="Borruel N."/>
            <person name="Burgdorf K.S."/>
            <person name="Boumezbeur F."/>
            <person name="Casellas F."/>
            <person name="Dore J."/>
            <person name="Guarner F."/>
            <person name="Hansen T."/>
            <person name="Hildebrand F."/>
            <person name="Kaas R.S."/>
            <person name="Kennedy S."/>
            <person name="Kristiansen K."/>
            <person name="Kultima J.R."/>
            <person name="Leonard P."/>
            <person name="Levenez F."/>
            <person name="Lund O."/>
            <person name="Moumen B."/>
            <person name="Le Paslier D."/>
            <person name="Pons N."/>
            <person name="Pedersen O."/>
            <person name="Prifti E."/>
            <person name="Qin J."/>
            <person name="Raes J."/>
            <person name="Tap J."/>
            <person name="Tims S."/>
            <person name="Ussery D.W."/>
            <person name="Yamada T."/>
            <person name="MetaHit consortium"/>
            <person name="Renault P."/>
            <person name="Sicheritz-Ponten T."/>
            <person name="Bork P."/>
            <person name="Wang J."/>
            <person name="Brunak S."/>
            <person name="Ehrlich S.D."/>
        </authorList>
    </citation>
    <scope>NUCLEOTIDE SEQUENCE [LARGE SCALE GENOMIC DNA]</scope>
</reference>
<comment type="caution">
    <text evidence="7">The sequence shown here is derived from an EMBL/GenBank/DDBJ whole genome shotgun (WGS) entry which is preliminary data.</text>
</comment>
<name>R6WE63_9FIRM</name>
<evidence type="ECO:0000256" key="3">
    <source>
        <dbReference type="ARBA" id="ARBA00023164"/>
    </source>
</evidence>
<dbReference type="SUPFAM" id="SSF51971">
    <property type="entry name" value="Nucleotide-binding domain"/>
    <property type="match status" value="1"/>
</dbReference>
<gene>
    <name evidence="7" type="ORF">BN587_01449</name>
</gene>
<feature type="domain" description="FAD/NAD(P)-binding" evidence="5">
    <location>
        <begin position="404"/>
        <end position="476"/>
    </location>
</feature>
<dbReference type="InterPro" id="IPR023753">
    <property type="entry name" value="FAD/NAD-binding_dom"/>
</dbReference>
<dbReference type="AlphaFoldDB" id="R6WE63"/>
<evidence type="ECO:0000256" key="4">
    <source>
        <dbReference type="ARBA" id="ARBA00029440"/>
    </source>
</evidence>
<dbReference type="SUPFAM" id="SSF51905">
    <property type="entry name" value="FAD/NAD(P)-binding domain"/>
    <property type="match status" value="1"/>
</dbReference>
<dbReference type="Gene3D" id="1.10.1060.10">
    <property type="entry name" value="Alpha-helical ferredoxin"/>
    <property type="match status" value="1"/>
</dbReference>
<feature type="domain" description="FAD/NAD(P)-binding" evidence="5">
    <location>
        <begin position="155"/>
        <end position="328"/>
    </location>
</feature>
<keyword evidence="3" id="KW-0314">Glutamate biosynthesis</keyword>
<dbReference type="InterPro" id="IPR028261">
    <property type="entry name" value="DPD_II"/>
</dbReference>
<dbReference type="InterPro" id="IPR009051">
    <property type="entry name" value="Helical_ferredxn"/>
</dbReference>
<evidence type="ECO:0000259" key="6">
    <source>
        <dbReference type="Pfam" id="PF14691"/>
    </source>
</evidence>
<evidence type="ECO:0000313" key="7">
    <source>
        <dbReference type="EMBL" id="CDD09403.1"/>
    </source>
</evidence>
<dbReference type="PANTHER" id="PTHR43100">
    <property type="entry name" value="GLUTAMATE SYNTHASE [NADPH] SMALL CHAIN"/>
    <property type="match status" value="1"/>
</dbReference>
<dbReference type="FunFam" id="3.50.50.60:FF:000160">
    <property type="entry name" value="Glutamate synthase (NADPH)"/>
    <property type="match status" value="1"/>
</dbReference>
<dbReference type="NCBIfam" id="TIGR01317">
    <property type="entry name" value="GOGAT_sm_gam"/>
    <property type="match status" value="1"/>
</dbReference>
<dbReference type="Pfam" id="PF07992">
    <property type="entry name" value="Pyr_redox_2"/>
    <property type="match status" value="2"/>
</dbReference>
<evidence type="ECO:0000313" key="8">
    <source>
        <dbReference type="Proteomes" id="UP000014937"/>
    </source>
</evidence>
<comment type="pathway">
    <text evidence="4">Amino-acid biosynthesis.</text>
</comment>
<dbReference type="PRINTS" id="PR00419">
    <property type="entry name" value="ADXRDTASE"/>
</dbReference>
<proteinExistence type="predicted"/>
<accession>R6WE63</accession>
<evidence type="ECO:0000256" key="2">
    <source>
        <dbReference type="ARBA" id="ARBA00023002"/>
    </source>
</evidence>
<protein>
    <submittedName>
        <fullName evidence="7">Glutamate synthase (Nadph) small chain</fullName>
    </submittedName>
</protein>
<dbReference type="InterPro" id="IPR036188">
    <property type="entry name" value="FAD/NAD-bd_sf"/>
</dbReference>
<dbReference type="GO" id="GO:0006537">
    <property type="term" value="P:glutamate biosynthetic process"/>
    <property type="evidence" value="ECO:0007669"/>
    <property type="project" value="UniProtKB-KW"/>
</dbReference>